<protein>
    <submittedName>
        <fullName evidence="1">Uncharacterized protein</fullName>
    </submittedName>
</protein>
<gene>
    <name evidence="1" type="ORF">OL497_16240</name>
</gene>
<sequence length="114" mass="12995">MGRYSGVYPLKMLTRERKPCISRNVVPVYDEALQRLSRATASLPQVYVHTISIQTILKNGPIRLTYLSATTAKEWKPDYSEDEMHRYSVIQPKINPQVSYLLQAVEMPALALAD</sequence>
<dbReference type="Proteomes" id="UP001207742">
    <property type="component" value="Unassembled WGS sequence"/>
</dbReference>
<proteinExistence type="predicted"/>
<dbReference type="EMBL" id="JAPDNS010000002">
    <property type="protein sequence ID" value="MCW3485461.1"/>
    <property type="molecule type" value="Genomic_DNA"/>
</dbReference>
<evidence type="ECO:0000313" key="2">
    <source>
        <dbReference type="Proteomes" id="UP001207742"/>
    </source>
</evidence>
<evidence type="ECO:0000313" key="1">
    <source>
        <dbReference type="EMBL" id="MCW3485461.1"/>
    </source>
</evidence>
<accession>A0ABT3INB5</accession>
<name>A0ABT3INB5_9BACT</name>
<keyword evidence="2" id="KW-1185">Reference proteome</keyword>
<dbReference type="RefSeq" id="WP_264731912.1">
    <property type="nucleotide sequence ID" value="NZ_JAPDNR010000001.1"/>
</dbReference>
<reference evidence="1 2" key="1">
    <citation type="submission" date="2022-10" db="EMBL/GenBank/DDBJ databases">
        <title>Chitinophaga nivalis PC15 sp. nov., isolated from Pyeongchang county, South Korea.</title>
        <authorList>
            <person name="Trinh H.N."/>
        </authorList>
    </citation>
    <scope>NUCLEOTIDE SEQUENCE [LARGE SCALE GENOMIC DNA]</scope>
    <source>
        <strain evidence="1 2">PC14</strain>
    </source>
</reference>
<organism evidence="1 2">
    <name type="scientific">Chitinophaga nivalis</name>
    <dbReference type="NCBI Taxonomy" id="2991709"/>
    <lineage>
        <taxon>Bacteria</taxon>
        <taxon>Pseudomonadati</taxon>
        <taxon>Bacteroidota</taxon>
        <taxon>Chitinophagia</taxon>
        <taxon>Chitinophagales</taxon>
        <taxon>Chitinophagaceae</taxon>
        <taxon>Chitinophaga</taxon>
    </lineage>
</organism>
<comment type="caution">
    <text evidence="1">The sequence shown here is derived from an EMBL/GenBank/DDBJ whole genome shotgun (WGS) entry which is preliminary data.</text>
</comment>